<keyword evidence="9" id="KW-1185">Reference proteome</keyword>
<dbReference type="GO" id="GO:0030272">
    <property type="term" value="F:5-formyltetrahydrofolate cyclo-ligase activity"/>
    <property type="evidence" value="ECO:0007669"/>
    <property type="project" value="UniProtKB-EC"/>
</dbReference>
<dbReference type="AlphaFoldDB" id="A0AAP4BQP3"/>
<dbReference type="PANTHER" id="PTHR23407:SF1">
    <property type="entry name" value="5-FORMYLTETRAHYDROFOLATE CYCLO-LIGASE"/>
    <property type="match status" value="1"/>
</dbReference>
<evidence type="ECO:0000313" key="8">
    <source>
        <dbReference type="Proteomes" id="UP001224412"/>
    </source>
</evidence>
<dbReference type="PANTHER" id="PTHR23407">
    <property type="entry name" value="ATPASE INHIBITOR/5-FORMYLTETRAHYDROFOLATE CYCLO-LIGASE"/>
    <property type="match status" value="1"/>
</dbReference>
<keyword evidence="5" id="KW-0460">Magnesium</keyword>
<protein>
    <recommendedName>
        <fullName evidence="5">5-formyltetrahydrofolate cyclo-ligase</fullName>
        <ecNumber evidence="5">6.3.3.2</ecNumber>
    </recommendedName>
</protein>
<comment type="caution">
    <text evidence="7">The sequence shown here is derived from an EMBL/GenBank/DDBJ whole genome shotgun (WGS) entry which is preliminary data.</text>
</comment>
<dbReference type="Gene3D" id="3.40.50.10420">
    <property type="entry name" value="NagB/RpiA/CoA transferase-like"/>
    <property type="match status" value="1"/>
</dbReference>
<evidence type="ECO:0000313" key="6">
    <source>
        <dbReference type="EMBL" id="MDK4289182.1"/>
    </source>
</evidence>
<accession>A0AAP4BQP3</accession>
<dbReference type="Proteomes" id="UP001239759">
    <property type="component" value="Unassembled WGS sequence"/>
</dbReference>
<feature type="binding site" evidence="4">
    <location>
        <position position="67"/>
    </location>
    <ligand>
        <name>substrate</name>
    </ligand>
</feature>
<keyword evidence="5" id="KW-0479">Metal-binding</keyword>
<organism evidence="7 8">
    <name type="scientific">Corynebacterium pseudodiphtheriticum</name>
    <dbReference type="NCBI Taxonomy" id="37637"/>
    <lineage>
        <taxon>Bacteria</taxon>
        <taxon>Bacillati</taxon>
        <taxon>Actinomycetota</taxon>
        <taxon>Actinomycetes</taxon>
        <taxon>Mycobacteriales</taxon>
        <taxon>Corynebacteriaceae</taxon>
        <taxon>Corynebacterium</taxon>
    </lineage>
</organism>
<evidence type="ECO:0000256" key="4">
    <source>
        <dbReference type="PIRSR" id="PIRSR006806-1"/>
    </source>
</evidence>
<dbReference type="Pfam" id="PF01812">
    <property type="entry name" value="5-FTHF_cyc-lig"/>
    <property type="match status" value="1"/>
</dbReference>
<dbReference type="EMBL" id="JASNUQ010000001">
    <property type="protein sequence ID" value="MDK4289182.1"/>
    <property type="molecule type" value="Genomic_DNA"/>
</dbReference>
<dbReference type="Proteomes" id="UP001224412">
    <property type="component" value="Unassembled WGS sequence"/>
</dbReference>
<keyword evidence="3 4" id="KW-0067">ATP-binding</keyword>
<dbReference type="GO" id="GO:0046872">
    <property type="term" value="F:metal ion binding"/>
    <property type="evidence" value="ECO:0007669"/>
    <property type="project" value="UniProtKB-KW"/>
</dbReference>
<comment type="similarity">
    <text evidence="1 5">Belongs to the 5-formyltetrahydrofolate cyclo-ligase family.</text>
</comment>
<dbReference type="GO" id="GO:0005524">
    <property type="term" value="F:ATP binding"/>
    <property type="evidence" value="ECO:0007669"/>
    <property type="project" value="UniProtKB-KW"/>
</dbReference>
<evidence type="ECO:0000313" key="7">
    <source>
        <dbReference type="EMBL" id="MDK4307519.1"/>
    </source>
</evidence>
<dbReference type="EMBL" id="JASNVH010000012">
    <property type="protein sequence ID" value="MDK4307519.1"/>
    <property type="molecule type" value="Genomic_DNA"/>
</dbReference>
<feature type="binding site" evidence="4">
    <location>
        <begin position="10"/>
        <end position="14"/>
    </location>
    <ligand>
        <name>ATP</name>
        <dbReference type="ChEBI" id="CHEBI:30616"/>
    </ligand>
</feature>
<dbReference type="GeneID" id="42782427"/>
<dbReference type="SUPFAM" id="SSF100950">
    <property type="entry name" value="NagB/RpiA/CoA transferase-like"/>
    <property type="match status" value="1"/>
</dbReference>
<evidence type="ECO:0000256" key="3">
    <source>
        <dbReference type="ARBA" id="ARBA00022840"/>
    </source>
</evidence>
<dbReference type="EC" id="6.3.3.2" evidence="5"/>
<dbReference type="InterPro" id="IPR037171">
    <property type="entry name" value="NagB/RpiA_transferase-like"/>
</dbReference>
<name>A0AAP4BQP3_9CORY</name>
<dbReference type="InterPro" id="IPR024185">
    <property type="entry name" value="FTHF_cligase-like_sf"/>
</dbReference>
<dbReference type="GO" id="GO:0009396">
    <property type="term" value="P:folic acid-containing compound biosynthetic process"/>
    <property type="evidence" value="ECO:0007669"/>
    <property type="project" value="TreeGrafter"/>
</dbReference>
<evidence type="ECO:0000313" key="9">
    <source>
        <dbReference type="Proteomes" id="UP001239759"/>
    </source>
</evidence>
<evidence type="ECO:0000256" key="1">
    <source>
        <dbReference type="ARBA" id="ARBA00010638"/>
    </source>
</evidence>
<keyword evidence="7" id="KW-0436">Ligase</keyword>
<proteinExistence type="inferred from homology"/>
<sequence length="220" mass="23918">MSSFPLATAKTELRNKHQQARQLAAHNRDTWRKSNAALSHNVAEFLKSLRCPGQPLRVAGYVPLDDEPGAGTLLNALESHTDELWLPICQPGFRLSWSQYDGPDSLAVRNPRLPIPEPRGEGISSTECLPTLDLIVLPALAIDHTGYRLGKGAGFYDRAIAEAWTACSSNTSSSAVTSSKAMPELVGVVFSTEVRPFVPHDERDCAVNKIITEIGITTIS</sequence>
<comment type="cofactor">
    <cofactor evidence="5">
        <name>Mg(2+)</name>
        <dbReference type="ChEBI" id="CHEBI:18420"/>
    </cofactor>
</comment>
<evidence type="ECO:0000256" key="5">
    <source>
        <dbReference type="RuleBase" id="RU361279"/>
    </source>
</evidence>
<feature type="binding site" evidence="4">
    <location>
        <position position="62"/>
    </location>
    <ligand>
        <name>substrate</name>
    </ligand>
</feature>
<dbReference type="GO" id="GO:0035999">
    <property type="term" value="P:tetrahydrofolate interconversion"/>
    <property type="evidence" value="ECO:0007669"/>
    <property type="project" value="TreeGrafter"/>
</dbReference>
<dbReference type="NCBIfam" id="TIGR02727">
    <property type="entry name" value="MTHFS_bact"/>
    <property type="match status" value="1"/>
</dbReference>
<feature type="binding site" evidence="4">
    <location>
        <begin position="148"/>
        <end position="156"/>
    </location>
    <ligand>
        <name>ATP</name>
        <dbReference type="ChEBI" id="CHEBI:30616"/>
    </ligand>
</feature>
<evidence type="ECO:0000256" key="2">
    <source>
        <dbReference type="ARBA" id="ARBA00022741"/>
    </source>
</evidence>
<dbReference type="RefSeq" id="WP_051619233.1">
    <property type="nucleotide sequence ID" value="NZ_JAQPSI010000001.1"/>
</dbReference>
<dbReference type="InterPro" id="IPR002698">
    <property type="entry name" value="FTHF_cligase"/>
</dbReference>
<keyword evidence="2 4" id="KW-0547">Nucleotide-binding</keyword>
<gene>
    <name evidence="6" type="ORF">QPX23_00295</name>
    <name evidence="7" type="ORF">QPX42_08205</name>
</gene>
<comment type="catalytic activity">
    <reaction evidence="5">
        <text>(6S)-5-formyl-5,6,7,8-tetrahydrofolate + ATP = (6R)-5,10-methenyltetrahydrofolate + ADP + phosphate</text>
        <dbReference type="Rhea" id="RHEA:10488"/>
        <dbReference type="ChEBI" id="CHEBI:30616"/>
        <dbReference type="ChEBI" id="CHEBI:43474"/>
        <dbReference type="ChEBI" id="CHEBI:57455"/>
        <dbReference type="ChEBI" id="CHEBI:57457"/>
        <dbReference type="ChEBI" id="CHEBI:456216"/>
        <dbReference type="EC" id="6.3.3.2"/>
    </reaction>
</comment>
<dbReference type="PIRSF" id="PIRSF006806">
    <property type="entry name" value="FTHF_cligase"/>
    <property type="match status" value="1"/>
</dbReference>
<reference evidence="7 9" key="1">
    <citation type="submission" date="2023-05" db="EMBL/GenBank/DDBJ databases">
        <title>Metabolic capabilities are highly conserved among human nasal-associated Corynebacterium species in pangenomic analyses.</title>
        <authorList>
            <person name="Tran T.H."/>
            <person name="Roberts A.Q."/>
            <person name="Escapa I.F."/>
            <person name="Gao W."/>
            <person name="Conlan S."/>
            <person name="Kong H."/>
            <person name="Segre J.A."/>
            <person name="Kelly M.S."/>
            <person name="Lemon K.P."/>
        </authorList>
    </citation>
    <scope>NUCLEOTIDE SEQUENCE</scope>
    <source>
        <strain evidence="7">KPL2773</strain>
        <strain evidence="6 9">KPL3772</strain>
    </source>
</reference>